<feature type="region of interest" description="Disordered" evidence="6">
    <location>
        <begin position="64"/>
        <end position="83"/>
    </location>
</feature>
<proteinExistence type="predicted"/>
<dbReference type="PROSITE" id="PS50011">
    <property type="entry name" value="PROTEIN_KINASE_DOM"/>
    <property type="match status" value="1"/>
</dbReference>
<dbReference type="EC" id="2.7.11.22" evidence="1"/>
<dbReference type="InterPro" id="IPR011009">
    <property type="entry name" value="Kinase-like_dom_sf"/>
</dbReference>
<evidence type="ECO:0000256" key="2">
    <source>
        <dbReference type="ARBA" id="ARBA00022741"/>
    </source>
</evidence>
<keyword evidence="2" id="KW-0547">Nucleotide-binding</keyword>
<dbReference type="GO" id="GO:0010468">
    <property type="term" value="P:regulation of gene expression"/>
    <property type="evidence" value="ECO:0007669"/>
    <property type="project" value="TreeGrafter"/>
</dbReference>
<evidence type="ECO:0000256" key="6">
    <source>
        <dbReference type="SAM" id="MobiDB-lite"/>
    </source>
</evidence>
<feature type="domain" description="Protein kinase" evidence="7">
    <location>
        <begin position="112"/>
        <end position="399"/>
    </location>
</feature>
<dbReference type="Pfam" id="PF00069">
    <property type="entry name" value="Pkinase"/>
    <property type="match status" value="1"/>
</dbReference>
<comment type="caution">
    <text evidence="8">The sequence shown here is derived from an EMBL/GenBank/DDBJ whole genome shotgun (WGS) entry which is preliminary data.</text>
</comment>
<dbReference type="AlphaFoldDB" id="A0A423XB11"/>
<dbReference type="SMART" id="SM00220">
    <property type="entry name" value="S_TKc"/>
    <property type="match status" value="1"/>
</dbReference>
<name>A0A423XB11_9PEZI</name>
<sequence>MTGHHQAWRNQLTATERYDNIQKIQEAIESNEKLSSGRTAFAIENEAYASSSSREEYDAACNISQSSEAQDTESIASSPPYMHGIDQTREKQEENGADGDADDGTGERIGPYRDCRYVASGITAEVYRCKDRALKVITETHNMAPHDPFREAKILDRLKKPCIPLLGTFRDQEQRFTLVFPYMPLTLSSLLERGSISDDQVRRIFKDLFQALADIHAKGIIHRDVKPQAILLASPDGPAYLSDFGTAWHPELGVSTEPADAKILDIGTGPYRAPEVLFGDKSYGTAVDMWAAGCMLAECVRRPPKPLFESRAVHEDGNQLGLILSIFKTIGTPTRESWPEAAHFRTPPFDIYRVFEGRAWEEILNGVDDGWRDMVKAMVRYDSGRLRADQVLLYIHELLDKELADSKLASRTPLDRLSFGGSQSQGSRVLEVVFEAEYLEPLSRFLGPRDERGYLNMSMVGE</sequence>
<dbReference type="InterPro" id="IPR050108">
    <property type="entry name" value="CDK"/>
</dbReference>
<evidence type="ECO:0000259" key="7">
    <source>
        <dbReference type="PROSITE" id="PS50011"/>
    </source>
</evidence>
<dbReference type="FunFam" id="1.10.510.10:FF:001300">
    <property type="entry name" value="Serine/threonine-protein kinase csk1"/>
    <property type="match status" value="1"/>
</dbReference>
<organism evidence="8 9">
    <name type="scientific">Cytospora leucostoma</name>
    <dbReference type="NCBI Taxonomy" id="1230097"/>
    <lineage>
        <taxon>Eukaryota</taxon>
        <taxon>Fungi</taxon>
        <taxon>Dikarya</taxon>
        <taxon>Ascomycota</taxon>
        <taxon>Pezizomycotina</taxon>
        <taxon>Sordariomycetes</taxon>
        <taxon>Sordariomycetidae</taxon>
        <taxon>Diaporthales</taxon>
        <taxon>Cytosporaceae</taxon>
        <taxon>Cytospora</taxon>
    </lineage>
</organism>
<keyword evidence="9" id="KW-1185">Reference proteome</keyword>
<dbReference type="GO" id="GO:0005524">
    <property type="term" value="F:ATP binding"/>
    <property type="evidence" value="ECO:0007669"/>
    <property type="project" value="UniProtKB-KW"/>
</dbReference>
<comment type="catalytic activity">
    <reaction evidence="5">
        <text>L-seryl-[protein] + ATP = O-phospho-L-seryl-[protein] + ADP + H(+)</text>
        <dbReference type="Rhea" id="RHEA:17989"/>
        <dbReference type="Rhea" id="RHEA-COMP:9863"/>
        <dbReference type="Rhea" id="RHEA-COMP:11604"/>
        <dbReference type="ChEBI" id="CHEBI:15378"/>
        <dbReference type="ChEBI" id="CHEBI:29999"/>
        <dbReference type="ChEBI" id="CHEBI:30616"/>
        <dbReference type="ChEBI" id="CHEBI:83421"/>
        <dbReference type="ChEBI" id="CHEBI:456216"/>
        <dbReference type="EC" id="2.7.11.22"/>
    </reaction>
</comment>
<evidence type="ECO:0000256" key="4">
    <source>
        <dbReference type="ARBA" id="ARBA00047811"/>
    </source>
</evidence>
<feature type="compositionally biased region" description="Acidic residues" evidence="6">
    <location>
        <begin position="95"/>
        <end position="104"/>
    </location>
</feature>
<dbReference type="OrthoDB" id="413582at2759"/>
<gene>
    <name evidence="8" type="ORF">VPNG_04897</name>
</gene>
<dbReference type="PANTHER" id="PTHR24056:SF576">
    <property type="entry name" value="SERINE_THREONINE-PROTEIN KINASE CSK1"/>
    <property type="match status" value="1"/>
</dbReference>
<dbReference type="GO" id="GO:0000307">
    <property type="term" value="C:cyclin-dependent protein kinase holoenzyme complex"/>
    <property type="evidence" value="ECO:0007669"/>
    <property type="project" value="TreeGrafter"/>
</dbReference>
<dbReference type="Proteomes" id="UP000285146">
    <property type="component" value="Unassembled WGS sequence"/>
</dbReference>
<dbReference type="GO" id="GO:0030332">
    <property type="term" value="F:cyclin binding"/>
    <property type="evidence" value="ECO:0007669"/>
    <property type="project" value="TreeGrafter"/>
</dbReference>
<reference evidence="8 9" key="1">
    <citation type="submission" date="2015-09" db="EMBL/GenBank/DDBJ databases">
        <title>Host preference determinants of Valsa canker pathogens revealed by comparative genomics.</title>
        <authorList>
            <person name="Yin Z."/>
            <person name="Huang L."/>
        </authorList>
    </citation>
    <scope>NUCLEOTIDE SEQUENCE [LARGE SCALE GENOMIC DNA]</scope>
    <source>
        <strain evidence="8 9">SXYLt</strain>
    </source>
</reference>
<dbReference type="Gene3D" id="1.10.510.10">
    <property type="entry name" value="Transferase(Phosphotransferase) domain 1"/>
    <property type="match status" value="1"/>
</dbReference>
<dbReference type="STRING" id="1230097.A0A423XB11"/>
<dbReference type="GO" id="GO:0005634">
    <property type="term" value="C:nucleus"/>
    <property type="evidence" value="ECO:0007669"/>
    <property type="project" value="TreeGrafter"/>
</dbReference>
<dbReference type="GO" id="GO:0004693">
    <property type="term" value="F:cyclin-dependent protein serine/threonine kinase activity"/>
    <property type="evidence" value="ECO:0007669"/>
    <property type="project" value="UniProtKB-EC"/>
</dbReference>
<comment type="catalytic activity">
    <reaction evidence="4">
        <text>L-threonyl-[protein] + ATP = O-phospho-L-threonyl-[protein] + ADP + H(+)</text>
        <dbReference type="Rhea" id="RHEA:46608"/>
        <dbReference type="Rhea" id="RHEA-COMP:11060"/>
        <dbReference type="Rhea" id="RHEA-COMP:11605"/>
        <dbReference type="ChEBI" id="CHEBI:15378"/>
        <dbReference type="ChEBI" id="CHEBI:30013"/>
        <dbReference type="ChEBI" id="CHEBI:30616"/>
        <dbReference type="ChEBI" id="CHEBI:61977"/>
        <dbReference type="ChEBI" id="CHEBI:456216"/>
        <dbReference type="EC" id="2.7.11.22"/>
    </reaction>
</comment>
<feature type="compositionally biased region" description="Polar residues" evidence="6">
    <location>
        <begin position="64"/>
        <end position="77"/>
    </location>
</feature>
<evidence type="ECO:0000256" key="1">
    <source>
        <dbReference type="ARBA" id="ARBA00012425"/>
    </source>
</evidence>
<keyword evidence="3" id="KW-0067">ATP-binding</keyword>
<dbReference type="PANTHER" id="PTHR24056">
    <property type="entry name" value="CELL DIVISION PROTEIN KINASE"/>
    <property type="match status" value="1"/>
</dbReference>
<protein>
    <recommendedName>
        <fullName evidence="1">cyclin-dependent kinase</fullName>
        <ecNumber evidence="1">2.7.11.22</ecNumber>
    </recommendedName>
</protein>
<dbReference type="GO" id="GO:0007165">
    <property type="term" value="P:signal transduction"/>
    <property type="evidence" value="ECO:0007669"/>
    <property type="project" value="TreeGrafter"/>
</dbReference>
<dbReference type="InParanoid" id="A0A423XB11"/>
<dbReference type="SUPFAM" id="SSF56112">
    <property type="entry name" value="Protein kinase-like (PK-like)"/>
    <property type="match status" value="1"/>
</dbReference>
<dbReference type="EMBL" id="LKEB01000021">
    <property type="protein sequence ID" value="ROW13154.1"/>
    <property type="molecule type" value="Genomic_DNA"/>
</dbReference>
<evidence type="ECO:0000313" key="8">
    <source>
        <dbReference type="EMBL" id="ROW13154.1"/>
    </source>
</evidence>
<evidence type="ECO:0000313" key="9">
    <source>
        <dbReference type="Proteomes" id="UP000285146"/>
    </source>
</evidence>
<dbReference type="GO" id="GO:0010389">
    <property type="term" value="P:regulation of G2/M transition of mitotic cell cycle"/>
    <property type="evidence" value="ECO:0007669"/>
    <property type="project" value="TreeGrafter"/>
</dbReference>
<evidence type="ECO:0000256" key="3">
    <source>
        <dbReference type="ARBA" id="ARBA00022840"/>
    </source>
</evidence>
<evidence type="ECO:0000256" key="5">
    <source>
        <dbReference type="ARBA" id="ARBA00048367"/>
    </source>
</evidence>
<feature type="region of interest" description="Disordered" evidence="6">
    <location>
        <begin position="88"/>
        <end position="108"/>
    </location>
</feature>
<dbReference type="InterPro" id="IPR000719">
    <property type="entry name" value="Prot_kinase_dom"/>
</dbReference>
<dbReference type="GO" id="GO:0000082">
    <property type="term" value="P:G1/S transition of mitotic cell cycle"/>
    <property type="evidence" value="ECO:0007669"/>
    <property type="project" value="TreeGrafter"/>
</dbReference>
<dbReference type="GO" id="GO:0005737">
    <property type="term" value="C:cytoplasm"/>
    <property type="evidence" value="ECO:0007669"/>
    <property type="project" value="TreeGrafter"/>
</dbReference>
<accession>A0A423XB11</accession>
<dbReference type="Gene3D" id="3.30.200.20">
    <property type="entry name" value="Phosphorylase Kinase, domain 1"/>
    <property type="match status" value="1"/>
</dbReference>